<dbReference type="OrthoDB" id="5243635at2"/>
<keyword evidence="1" id="KW-0808">Transferase</keyword>
<dbReference type="InterPro" id="IPR000182">
    <property type="entry name" value="GNAT_dom"/>
</dbReference>
<keyword evidence="2" id="KW-0012">Acyltransferase</keyword>
<proteinExistence type="predicted"/>
<feature type="domain" description="N-acetyltransferase" evidence="3">
    <location>
        <begin position="47"/>
        <end position="221"/>
    </location>
</feature>
<name>A0A1G9TQ38_9ACTO</name>
<dbReference type="GO" id="GO:0016747">
    <property type="term" value="F:acyltransferase activity, transferring groups other than amino-acyl groups"/>
    <property type="evidence" value="ECO:0007669"/>
    <property type="project" value="InterPro"/>
</dbReference>
<accession>A0A1G9TQ38</accession>
<dbReference type="CDD" id="cd04301">
    <property type="entry name" value="NAT_SF"/>
    <property type="match status" value="1"/>
</dbReference>
<gene>
    <name evidence="4" type="ORF">SAMN04487766_10392</name>
</gene>
<keyword evidence="4" id="KW-0689">Ribosomal protein</keyword>
<dbReference type="SUPFAM" id="SSF55729">
    <property type="entry name" value="Acyl-CoA N-acyltransferases (Nat)"/>
    <property type="match status" value="1"/>
</dbReference>
<dbReference type="RefSeq" id="WP_092608309.1">
    <property type="nucleotide sequence ID" value="NZ_FNHU01000003.1"/>
</dbReference>
<dbReference type="Proteomes" id="UP000199671">
    <property type="component" value="Unassembled WGS sequence"/>
</dbReference>
<dbReference type="PROSITE" id="PS51186">
    <property type="entry name" value="GNAT"/>
    <property type="match status" value="1"/>
</dbReference>
<dbReference type="InterPro" id="IPR050832">
    <property type="entry name" value="Bact_Acetyltransf"/>
</dbReference>
<dbReference type="AlphaFoldDB" id="A0A1G9TQ38"/>
<keyword evidence="4" id="KW-0687">Ribonucleoprotein</keyword>
<organism evidence="4 5">
    <name type="scientific">Actinomyces ruminicola</name>
    <dbReference type="NCBI Taxonomy" id="332524"/>
    <lineage>
        <taxon>Bacteria</taxon>
        <taxon>Bacillati</taxon>
        <taxon>Actinomycetota</taxon>
        <taxon>Actinomycetes</taxon>
        <taxon>Actinomycetales</taxon>
        <taxon>Actinomycetaceae</taxon>
        <taxon>Actinomyces</taxon>
    </lineage>
</organism>
<dbReference type="PANTHER" id="PTHR43877">
    <property type="entry name" value="AMINOALKYLPHOSPHONATE N-ACETYLTRANSFERASE-RELATED-RELATED"/>
    <property type="match status" value="1"/>
</dbReference>
<evidence type="ECO:0000313" key="4">
    <source>
        <dbReference type="EMBL" id="SDM49896.1"/>
    </source>
</evidence>
<dbReference type="Pfam" id="PF00583">
    <property type="entry name" value="Acetyltransf_1"/>
    <property type="match status" value="1"/>
</dbReference>
<dbReference type="Gene3D" id="3.40.630.30">
    <property type="match status" value="1"/>
</dbReference>
<dbReference type="InterPro" id="IPR016181">
    <property type="entry name" value="Acyl_CoA_acyltransferase"/>
</dbReference>
<dbReference type="EMBL" id="FNHU01000003">
    <property type="protein sequence ID" value="SDM49896.1"/>
    <property type="molecule type" value="Genomic_DNA"/>
</dbReference>
<evidence type="ECO:0000256" key="1">
    <source>
        <dbReference type="ARBA" id="ARBA00022679"/>
    </source>
</evidence>
<dbReference type="GO" id="GO:0005840">
    <property type="term" value="C:ribosome"/>
    <property type="evidence" value="ECO:0007669"/>
    <property type="project" value="UniProtKB-KW"/>
</dbReference>
<evidence type="ECO:0000313" key="5">
    <source>
        <dbReference type="Proteomes" id="UP000199671"/>
    </source>
</evidence>
<protein>
    <submittedName>
        <fullName evidence="4">Ribosomal protein S18 acetylase RimI</fullName>
    </submittedName>
</protein>
<evidence type="ECO:0000256" key="2">
    <source>
        <dbReference type="ARBA" id="ARBA00023315"/>
    </source>
</evidence>
<evidence type="ECO:0000259" key="3">
    <source>
        <dbReference type="PROSITE" id="PS51186"/>
    </source>
</evidence>
<reference evidence="4 5" key="1">
    <citation type="submission" date="2016-10" db="EMBL/GenBank/DDBJ databases">
        <authorList>
            <person name="de Groot N.N."/>
        </authorList>
    </citation>
    <scope>NUCLEOTIDE SEQUENCE [LARGE SCALE GENOMIC DNA]</scope>
    <source>
        <strain evidence="4 5">KPR-7B</strain>
    </source>
</reference>
<sequence length="223" mass="22237">MTYAGLPDDVLHVPSASSSPSAAGFVREATSADLEAIGRVHAAAMLASLRAAYTAAHDAPLPAGVEAMVAPPVIAAGWEQAVLSPPSPAHRVLVAVGEGGEVVGLVGVAPSPDGADTANTAGEADGHTVDAGAGAVPAASRGMEITALGVAPEQQRRGHGSRLLAAATDQARTQGAGMLLVWAVRGDESLDGFLRGAGLTRTGSFRELPVGQGVIEDCWAAVL</sequence>